<feature type="compositionally biased region" description="Low complexity" evidence="1">
    <location>
        <begin position="224"/>
        <end position="233"/>
    </location>
</feature>
<sequence length="356" mass="40940">MSSIASTDKFSVLVILRREYLDITNNYCAAKLIEYFRHWTKWKLKNHRTPWIYQPLKRIYADLMREHSLHVIRSAIARLEEMGIIEKQKNPGNGQDRTWQYKLNFNVLNGLLGYRKCKTERSGFNAEQHHRNQPEASKPQQHTAVEPPKSEEVENENLECDQEESSQAPEPELPQITHYVDEPEQDDSTNEIDHHEGHSSAAPVGSNFCDEDSGDNDYAEPVEKSVQPSQEEVQEVLQQLREIPCTPQFRLNGEIQRTVRRYWGNVPGAIAYLKEAVRTWKGVKSPEAVFVAACKEGRKPEVQQAKSDAIAWFEWAYKQRIVIAMSGEVVYTPDGEAVALAEMMRRYPVDKLDANG</sequence>
<organism evidence="2 3">
    <name type="scientific">Anabaena azotica FACHB-119</name>
    <dbReference type="NCBI Taxonomy" id="947527"/>
    <lineage>
        <taxon>Bacteria</taxon>
        <taxon>Bacillati</taxon>
        <taxon>Cyanobacteriota</taxon>
        <taxon>Cyanophyceae</taxon>
        <taxon>Nostocales</taxon>
        <taxon>Nostocaceae</taxon>
        <taxon>Anabaena</taxon>
        <taxon>Anabaena azotica</taxon>
    </lineage>
</organism>
<evidence type="ECO:0008006" key="4">
    <source>
        <dbReference type="Google" id="ProtNLM"/>
    </source>
</evidence>
<evidence type="ECO:0000313" key="3">
    <source>
        <dbReference type="Proteomes" id="UP000661112"/>
    </source>
</evidence>
<comment type="caution">
    <text evidence="2">The sequence shown here is derived from an EMBL/GenBank/DDBJ whole genome shotgun (WGS) entry which is preliminary data.</text>
</comment>
<protein>
    <recommendedName>
        <fullName evidence="4">Replication protein</fullName>
    </recommendedName>
</protein>
<feature type="compositionally biased region" description="Polar residues" evidence="1">
    <location>
        <begin position="134"/>
        <end position="143"/>
    </location>
</feature>
<keyword evidence="3" id="KW-1185">Reference proteome</keyword>
<reference evidence="2 3" key="1">
    <citation type="journal article" date="2020" name="ISME J.">
        <title>Comparative genomics reveals insights into cyanobacterial evolution and habitat adaptation.</title>
        <authorList>
            <person name="Chen M.Y."/>
            <person name="Teng W.K."/>
            <person name="Zhao L."/>
            <person name="Hu C.X."/>
            <person name="Zhou Y.K."/>
            <person name="Han B.P."/>
            <person name="Song L.R."/>
            <person name="Shu W.S."/>
        </authorList>
    </citation>
    <scope>NUCLEOTIDE SEQUENCE [LARGE SCALE GENOMIC DNA]</scope>
    <source>
        <strain evidence="2 3">FACHB-119</strain>
    </source>
</reference>
<gene>
    <name evidence="2" type="ORF">H6G83_29475</name>
</gene>
<feature type="compositionally biased region" description="Basic and acidic residues" evidence="1">
    <location>
        <begin position="123"/>
        <end position="133"/>
    </location>
</feature>
<dbReference type="EMBL" id="JACJSG010000057">
    <property type="protein sequence ID" value="MBD2504687.1"/>
    <property type="molecule type" value="Genomic_DNA"/>
</dbReference>
<evidence type="ECO:0000256" key="1">
    <source>
        <dbReference type="SAM" id="MobiDB-lite"/>
    </source>
</evidence>
<name>A0ABR8DCP1_9NOST</name>
<accession>A0ABR8DCP1</accession>
<dbReference type="Proteomes" id="UP000661112">
    <property type="component" value="Unassembled WGS sequence"/>
</dbReference>
<feature type="compositionally biased region" description="Acidic residues" evidence="1">
    <location>
        <begin position="153"/>
        <end position="164"/>
    </location>
</feature>
<proteinExistence type="predicted"/>
<feature type="region of interest" description="Disordered" evidence="1">
    <location>
        <begin position="123"/>
        <end position="233"/>
    </location>
</feature>
<dbReference type="RefSeq" id="WP_190478757.1">
    <property type="nucleotide sequence ID" value="NZ_JACJSG010000057.1"/>
</dbReference>
<evidence type="ECO:0000313" key="2">
    <source>
        <dbReference type="EMBL" id="MBD2504687.1"/>
    </source>
</evidence>
<feature type="compositionally biased region" description="Acidic residues" evidence="1">
    <location>
        <begin position="209"/>
        <end position="220"/>
    </location>
</feature>